<evidence type="ECO:0000313" key="2">
    <source>
        <dbReference type="EMBL" id="EKX53302.1"/>
    </source>
</evidence>
<dbReference type="EnsemblProtists" id="EKX53302">
    <property type="protein sequence ID" value="EKX53302"/>
    <property type="gene ID" value="GUITHDRAFT_101007"/>
</dbReference>
<dbReference type="Gene3D" id="2.20.110.10">
    <property type="entry name" value="Histone H3 K4-specific methyltransferase SET7/9 N-terminal domain"/>
    <property type="match status" value="1"/>
</dbReference>
<accession>L1JY80</accession>
<reference evidence="3" key="3">
    <citation type="submission" date="2015-06" db="UniProtKB">
        <authorList>
            <consortium name="EnsemblProtists"/>
        </authorList>
    </citation>
    <scope>IDENTIFICATION</scope>
</reference>
<keyword evidence="1" id="KW-0677">Repeat</keyword>
<dbReference type="InterPro" id="IPR003409">
    <property type="entry name" value="MORN"/>
</dbReference>
<organism evidence="2">
    <name type="scientific">Guillardia theta (strain CCMP2712)</name>
    <name type="common">Cryptophyte</name>
    <dbReference type="NCBI Taxonomy" id="905079"/>
    <lineage>
        <taxon>Eukaryota</taxon>
        <taxon>Cryptophyceae</taxon>
        <taxon>Pyrenomonadales</taxon>
        <taxon>Geminigeraceae</taxon>
        <taxon>Guillardia</taxon>
    </lineage>
</organism>
<reference evidence="2 4" key="1">
    <citation type="journal article" date="2012" name="Nature">
        <title>Algal genomes reveal evolutionary mosaicism and the fate of nucleomorphs.</title>
        <authorList>
            <consortium name="DOE Joint Genome Institute"/>
            <person name="Curtis B.A."/>
            <person name="Tanifuji G."/>
            <person name="Burki F."/>
            <person name="Gruber A."/>
            <person name="Irimia M."/>
            <person name="Maruyama S."/>
            <person name="Arias M.C."/>
            <person name="Ball S.G."/>
            <person name="Gile G.H."/>
            <person name="Hirakawa Y."/>
            <person name="Hopkins J.F."/>
            <person name="Kuo A."/>
            <person name="Rensing S.A."/>
            <person name="Schmutz J."/>
            <person name="Symeonidi A."/>
            <person name="Elias M."/>
            <person name="Eveleigh R.J."/>
            <person name="Herman E.K."/>
            <person name="Klute M.J."/>
            <person name="Nakayama T."/>
            <person name="Obornik M."/>
            <person name="Reyes-Prieto A."/>
            <person name="Armbrust E.V."/>
            <person name="Aves S.J."/>
            <person name="Beiko R.G."/>
            <person name="Coutinho P."/>
            <person name="Dacks J.B."/>
            <person name="Durnford D.G."/>
            <person name="Fast N.M."/>
            <person name="Green B.R."/>
            <person name="Grisdale C.J."/>
            <person name="Hempel F."/>
            <person name="Henrissat B."/>
            <person name="Hoppner M.P."/>
            <person name="Ishida K."/>
            <person name="Kim E."/>
            <person name="Koreny L."/>
            <person name="Kroth P.G."/>
            <person name="Liu Y."/>
            <person name="Malik S.B."/>
            <person name="Maier U.G."/>
            <person name="McRose D."/>
            <person name="Mock T."/>
            <person name="Neilson J.A."/>
            <person name="Onodera N.T."/>
            <person name="Poole A.M."/>
            <person name="Pritham E.J."/>
            <person name="Richards T.A."/>
            <person name="Rocap G."/>
            <person name="Roy S.W."/>
            <person name="Sarai C."/>
            <person name="Schaack S."/>
            <person name="Shirato S."/>
            <person name="Slamovits C.H."/>
            <person name="Spencer D.F."/>
            <person name="Suzuki S."/>
            <person name="Worden A.Z."/>
            <person name="Zauner S."/>
            <person name="Barry K."/>
            <person name="Bell C."/>
            <person name="Bharti A.K."/>
            <person name="Crow J.A."/>
            <person name="Grimwood J."/>
            <person name="Kramer R."/>
            <person name="Lindquist E."/>
            <person name="Lucas S."/>
            <person name="Salamov A."/>
            <person name="McFadden G.I."/>
            <person name="Lane C.E."/>
            <person name="Keeling P.J."/>
            <person name="Gray M.W."/>
            <person name="Grigoriev I.V."/>
            <person name="Archibald J.M."/>
        </authorList>
    </citation>
    <scope>NUCLEOTIDE SEQUENCE</scope>
    <source>
        <strain evidence="2 4">CCMP2712</strain>
    </source>
</reference>
<dbReference type="SUPFAM" id="SSF82185">
    <property type="entry name" value="Histone H3 K4-specific methyltransferase SET7/9 N-terminal domain"/>
    <property type="match status" value="1"/>
</dbReference>
<evidence type="ECO:0000256" key="1">
    <source>
        <dbReference type="ARBA" id="ARBA00022737"/>
    </source>
</evidence>
<dbReference type="KEGG" id="gtt:GUITHDRAFT_101007"/>
<dbReference type="PaxDb" id="55529-EKX53302"/>
<keyword evidence="4" id="KW-1185">Reference proteome</keyword>
<dbReference type="OrthoDB" id="6133115at2759"/>
<evidence type="ECO:0000313" key="4">
    <source>
        <dbReference type="Proteomes" id="UP000011087"/>
    </source>
</evidence>
<protein>
    <recommendedName>
        <fullName evidence="5">Poly [ADP-ribose] polymerase</fullName>
    </recommendedName>
</protein>
<sequence length="454" mass="51324">MESIERDDFENLLFPSNISTETQDKKLIRSCWVDETSWEEEEGESSLTEAGSIDFPSGPSWSETFDDGSLQGVGAITWPDGSCYHGGLSDNMRHGHGTYRWADGCTYEGDYENDCRHGRGHYKGKHHQYDGSWKHDMMDGEGVYECLDQNMNVFRIFQGKFEKNAPISGMLQTSDGRKRNVCYDGDTPVTGHPWLWKSLREDEQLTKPLGEGSEEFEMVADLFFASVPRSSYVERGKCKGEKTEGSILMQRDRIRNEILKRGIAWEASVMERWAFQRPEPPDHGPMSFVLPQLDSSWEDPLQAVINEGFLVNSGSCHGRQFGAGKYFFRDANKQLGCHSVLPKGSQKTSMLLARVVVGRYALGQRECLMPPIDPTGNPGQHYHSMVDDVVNPSCFVIQNSASAYPAYQIDYRPVENHLPCTMSSGQKEVGNNRRSNPLRSVINQKKCVEKQRQS</sequence>
<dbReference type="SMART" id="SM00698">
    <property type="entry name" value="MORN"/>
    <property type="match status" value="3"/>
</dbReference>
<dbReference type="HOGENOM" id="CLU_603340_0_0_1"/>
<reference evidence="4" key="2">
    <citation type="submission" date="2012-11" db="EMBL/GenBank/DDBJ databases">
        <authorList>
            <person name="Kuo A."/>
            <person name="Curtis B.A."/>
            <person name="Tanifuji G."/>
            <person name="Burki F."/>
            <person name="Gruber A."/>
            <person name="Irimia M."/>
            <person name="Maruyama S."/>
            <person name="Arias M.C."/>
            <person name="Ball S.G."/>
            <person name="Gile G.H."/>
            <person name="Hirakawa Y."/>
            <person name="Hopkins J.F."/>
            <person name="Rensing S.A."/>
            <person name="Schmutz J."/>
            <person name="Symeonidi A."/>
            <person name="Elias M."/>
            <person name="Eveleigh R.J."/>
            <person name="Herman E.K."/>
            <person name="Klute M.J."/>
            <person name="Nakayama T."/>
            <person name="Obornik M."/>
            <person name="Reyes-Prieto A."/>
            <person name="Armbrust E.V."/>
            <person name="Aves S.J."/>
            <person name="Beiko R.G."/>
            <person name="Coutinho P."/>
            <person name="Dacks J.B."/>
            <person name="Durnford D.G."/>
            <person name="Fast N.M."/>
            <person name="Green B.R."/>
            <person name="Grisdale C."/>
            <person name="Hempe F."/>
            <person name="Henrissat B."/>
            <person name="Hoppner M.P."/>
            <person name="Ishida K.-I."/>
            <person name="Kim E."/>
            <person name="Koreny L."/>
            <person name="Kroth P.G."/>
            <person name="Liu Y."/>
            <person name="Malik S.-B."/>
            <person name="Maier U.G."/>
            <person name="McRose D."/>
            <person name="Mock T."/>
            <person name="Neilson J.A."/>
            <person name="Onodera N.T."/>
            <person name="Poole A.M."/>
            <person name="Pritham E.J."/>
            <person name="Richards T.A."/>
            <person name="Rocap G."/>
            <person name="Roy S.W."/>
            <person name="Sarai C."/>
            <person name="Schaack S."/>
            <person name="Shirato S."/>
            <person name="Slamovits C.H."/>
            <person name="Spencer D.F."/>
            <person name="Suzuki S."/>
            <person name="Worden A.Z."/>
            <person name="Zauner S."/>
            <person name="Barry K."/>
            <person name="Bell C."/>
            <person name="Bharti A.K."/>
            <person name="Crow J.A."/>
            <person name="Grimwood J."/>
            <person name="Kramer R."/>
            <person name="Lindquist E."/>
            <person name="Lucas S."/>
            <person name="Salamov A."/>
            <person name="McFadden G.I."/>
            <person name="Lane C.E."/>
            <person name="Keeling P.J."/>
            <person name="Gray M.W."/>
            <person name="Grigoriev I.V."/>
            <person name="Archibald J.M."/>
        </authorList>
    </citation>
    <scope>NUCLEOTIDE SEQUENCE</scope>
    <source>
        <strain evidence="4">CCMP2712</strain>
    </source>
</reference>
<dbReference type="EMBL" id="JH992970">
    <property type="protein sequence ID" value="EKX53302.1"/>
    <property type="molecule type" value="Genomic_DNA"/>
</dbReference>
<gene>
    <name evidence="2" type="ORF">GUITHDRAFT_101007</name>
</gene>
<dbReference type="eggNOG" id="KOG0229">
    <property type="taxonomic scope" value="Eukaryota"/>
</dbReference>
<evidence type="ECO:0000313" key="3">
    <source>
        <dbReference type="EnsemblProtists" id="EKX53302"/>
    </source>
</evidence>
<dbReference type="PANTHER" id="PTHR23084">
    <property type="entry name" value="PHOSPHATIDYLINOSITOL-4-PHOSPHATE 5-KINASE RELATED"/>
    <property type="match status" value="1"/>
</dbReference>
<dbReference type="GeneID" id="17310197"/>
<proteinExistence type="predicted"/>
<evidence type="ECO:0008006" key="5">
    <source>
        <dbReference type="Google" id="ProtNLM"/>
    </source>
</evidence>
<dbReference type="Gene3D" id="3.90.228.10">
    <property type="match status" value="1"/>
</dbReference>
<name>L1JY80_GUITC</name>
<dbReference type="PANTHER" id="PTHR23084:SF263">
    <property type="entry name" value="MORN REPEAT-CONTAINING PROTEIN 1"/>
    <property type="match status" value="1"/>
</dbReference>
<dbReference type="SUPFAM" id="SSF56399">
    <property type="entry name" value="ADP-ribosylation"/>
    <property type="match status" value="1"/>
</dbReference>
<dbReference type="RefSeq" id="XP_005840282.1">
    <property type="nucleotide sequence ID" value="XM_005840225.1"/>
</dbReference>
<dbReference type="AlphaFoldDB" id="L1JY80"/>
<dbReference type="Pfam" id="PF02493">
    <property type="entry name" value="MORN"/>
    <property type="match status" value="4"/>
</dbReference>
<dbReference type="Proteomes" id="UP000011087">
    <property type="component" value="Unassembled WGS sequence"/>
</dbReference>